<sequence>MTSENSKQTITVLYHADCLDGYGAAWSAWKSLGDSVQYKAVRHQMPMPEFPAGDVLYILDFCYPIEQLVNAAQKASKVVVLDHHISAQQAFNAYQGEIPENLEINFDMQQSGCMIAWHYFQGDIEPPMLLRHIEDHDLWRHQLRHTEEIMKALFLRRPISYAAFEQIQIDILYREGKILLKQHRQMVKTLLNSRHSIRLNDTLGLAVNAPGAFSSDLGHALAKKSGTFGLTYHYHGKRQCYECGLRSIGDFDVSKLAVCFGGGGHQNAAGFSIDRKVFSGFF</sequence>
<dbReference type="EMBL" id="LPUF01000001">
    <property type="protein sequence ID" value="OQK17275.1"/>
    <property type="molecule type" value="Genomic_DNA"/>
</dbReference>
<proteinExistence type="predicted"/>
<dbReference type="PANTHER" id="PTHR46922">
    <property type="entry name" value="DHHA1 DOMAIN PROTEIN"/>
    <property type="match status" value="1"/>
</dbReference>
<dbReference type="RefSeq" id="WP_080521885.1">
    <property type="nucleotide sequence ID" value="NZ_LPUF01000001.1"/>
</dbReference>
<comment type="caution">
    <text evidence="1">The sequence shown here is derived from an EMBL/GenBank/DDBJ whole genome shotgun (WGS) entry which is preliminary data.</text>
</comment>
<accession>A0A1V8M6V3</accession>
<organism evidence="1 2">
    <name type="scientific">Methyloprofundus sedimenti</name>
    <dbReference type="NCBI Taxonomy" id="1420851"/>
    <lineage>
        <taxon>Bacteria</taxon>
        <taxon>Pseudomonadati</taxon>
        <taxon>Pseudomonadota</taxon>
        <taxon>Gammaproteobacteria</taxon>
        <taxon>Methylococcales</taxon>
        <taxon>Methylococcaceae</taxon>
        <taxon>Methyloprofundus</taxon>
    </lineage>
</organism>
<evidence type="ECO:0008006" key="3">
    <source>
        <dbReference type="Google" id="ProtNLM"/>
    </source>
</evidence>
<evidence type="ECO:0000313" key="1">
    <source>
        <dbReference type="EMBL" id="OQK17275.1"/>
    </source>
</evidence>
<dbReference type="PANTHER" id="PTHR46922:SF4">
    <property type="entry name" value="DHHA1 DOMAIN PROTEIN"/>
    <property type="match status" value="1"/>
</dbReference>
<protein>
    <recommendedName>
        <fullName evidence="3">DHHA1 domain-containing protein</fullName>
    </recommendedName>
</protein>
<gene>
    <name evidence="1" type="ORF">AU255_05140</name>
</gene>
<name>A0A1V8M6V3_9GAMM</name>
<dbReference type="AlphaFoldDB" id="A0A1V8M6V3"/>
<dbReference type="SUPFAM" id="SSF64182">
    <property type="entry name" value="DHH phosphoesterases"/>
    <property type="match status" value="1"/>
</dbReference>
<dbReference type="InterPro" id="IPR038763">
    <property type="entry name" value="DHH_sf"/>
</dbReference>
<keyword evidence="2" id="KW-1185">Reference proteome</keyword>
<dbReference type="OrthoDB" id="10630at2"/>
<dbReference type="Proteomes" id="UP000191980">
    <property type="component" value="Unassembled WGS sequence"/>
</dbReference>
<dbReference type="Gene3D" id="3.10.310.30">
    <property type="match status" value="1"/>
</dbReference>
<reference evidence="1 2" key="1">
    <citation type="submission" date="2015-12" db="EMBL/GenBank/DDBJ databases">
        <authorList>
            <person name="Shamseldin A."/>
            <person name="Moawad H."/>
            <person name="Abd El-Rahim W.M."/>
            <person name="Sadowsky M.J."/>
        </authorList>
    </citation>
    <scope>NUCLEOTIDE SEQUENCE [LARGE SCALE GENOMIC DNA]</scope>
    <source>
        <strain evidence="1 2">WF1</strain>
    </source>
</reference>
<dbReference type="STRING" id="1420851.AU255_05140"/>
<evidence type="ECO:0000313" key="2">
    <source>
        <dbReference type="Proteomes" id="UP000191980"/>
    </source>
</evidence>